<reference evidence="1 2" key="1">
    <citation type="submission" date="2018-06" db="EMBL/GenBank/DDBJ databases">
        <title>Genomic Encyclopedia of Type Strains, Phase III (KMG-III): the genomes of soil and plant-associated and newly described type strains.</title>
        <authorList>
            <person name="Whitman W."/>
        </authorList>
    </citation>
    <scope>NUCLEOTIDE SEQUENCE [LARGE SCALE GENOMIC DNA]</scope>
    <source>
        <strain evidence="1 2">JC5</strain>
    </source>
</reference>
<name>A0ABX5PTF0_9GAMM</name>
<evidence type="ECO:0000313" key="1">
    <source>
        <dbReference type="EMBL" id="PYE61142.1"/>
    </source>
</evidence>
<protein>
    <submittedName>
        <fullName evidence="1">Uncharacterized protein</fullName>
    </submittedName>
</protein>
<proteinExistence type="predicted"/>
<gene>
    <name evidence="1" type="ORF">C8J23_101184</name>
</gene>
<comment type="caution">
    <text evidence="1">The sequence shown here is derived from an EMBL/GenBank/DDBJ whole genome shotgun (WGS) entry which is preliminary data.</text>
</comment>
<accession>A0ABX5PTF0</accession>
<sequence length="42" mass="4300">MSHKNRSARVSLVTAAGAYLSSGLVIIAKPLMCVNLAQGGDV</sequence>
<organism evidence="1 2">
    <name type="scientific">Shewanella chilikensis</name>
    <dbReference type="NCBI Taxonomy" id="558541"/>
    <lineage>
        <taxon>Bacteria</taxon>
        <taxon>Pseudomonadati</taxon>
        <taxon>Pseudomonadota</taxon>
        <taxon>Gammaproteobacteria</taxon>
        <taxon>Alteromonadales</taxon>
        <taxon>Shewanellaceae</taxon>
        <taxon>Shewanella</taxon>
    </lineage>
</organism>
<keyword evidence="2" id="KW-1185">Reference proteome</keyword>
<evidence type="ECO:0000313" key="2">
    <source>
        <dbReference type="Proteomes" id="UP000247584"/>
    </source>
</evidence>
<dbReference type="RefSeq" id="WP_258181119.1">
    <property type="nucleotide sequence ID" value="NZ_BMXX01000017.1"/>
</dbReference>
<dbReference type="Proteomes" id="UP000247584">
    <property type="component" value="Unassembled WGS sequence"/>
</dbReference>
<dbReference type="EMBL" id="QJSY01000001">
    <property type="protein sequence ID" value="PYE61142.1"/>
    <property type="molecule type" value="Genomic_DNA"/>
</dbReference>